<evidence type="ECO:0000256" key="1">
    <source>
        <dbReference type="SAM" id="Phobius"/>
    </source>
</evidence>
<keyword evidence="3" id="KW-1185">Reference proteome</keyword>
<gene>
    <name evidence="2" type="ORF">THRCLA_06680</name>
</gene>
<protein>
    <recommendedName>
        <fullName evidence="4">Transmembrane protein</fullName>
    </recommendedName>
</protein>
<keyword evidence="1" id="KW-1133">Transmembrane helix</keyword>
<accession>A0A1V9ZLB4</accession>
<name>A0A1V9ZLB4_9STRA</name>
<dbReference type="AlphaFoldDB" id="A0A1V9ZLB4"/>
<evidence type="ECO:0000313" key="3">
    <source>
        <dbReference type="Proteomes" id="UP000243217"/>
    </source>
</evidence>
<feature type="transmembrane region" description="Helical" evidence="1">
    <location>
        <begin position="107"/>
        <end position="126"/>
    </location>
</feature>
<comment type="caution">
    <text evidence="2">The sequence shown here is derived from an EMBL/GenBank/DDBJ whole genome shotgun (WGS) entry which is preliminary data.</text>
</comment>
<dbReference type="OrthoDB" id="77714at2759"/>
<reference evidence="2 3" key="1">
    <citation type="journal article" date="2014" name="Genome Biol. Evol.">
        <title>The secreted proteins of Achlya hypogyna and Thraustotheca clavata identify the ancestral oomycete secretome and reveal gene acquisitions by horizontal gene transfer.</title>
        <authorList>
            <person name="Misner I."/>
            <person name="Blouin N."/>
            <person name="Leonard G."/>
            <person name="Richards T.A."/>
            <person name="Lane C.E."/>
        </authorList>
    </citation>
    <scope>NUCLEOTIDE SEQUENCE [LARGE SCALE GENOMIC DNA]</scope>
    <source>
        <strain evidence="2 3">ATCC 34112</strain>
    </source>
</reference>
<dbReference type="Proteomes" id="UP000243217">
    <property type="component" value="Unassembled WGS sequence"/>
</dbReference>
<sequence length="222" mass="24680">MLPAWVHERAALIVLSVLSLLLVTVYVSSVIPWLSKDVPVPSVPYKSEDLSAIERRLLASGVQWELSLWRYCIAAHTLHNATTVCTLWKEACDHHTSSSVCQSVSSLQTLAFLSLSFSIFGLYVAYRTVAHYEVPRPSLALWCMAIRVCQIGLETGMVLIVLPMRKPSLLFPYGLEIGAGVLYCFAHMCCTLGIAGVSLLVFLRIQTPPRHEYVLFQTVESP</sequence>
<keyword evidence="1" id="KW-0812">Transmembrane</keyword>
<feature type="transmembrane region" description="Helical" evidence="1">
    <location>
        <begin position="138"/>
        <end position="160"/>
    </location>
</feature>
<feature type="transmembrane region" description="Helical" evidence="1">
    <location>
        <begin position="12"/>
        <end position="34"/>
    </location>
</feature>
<evidence type="ECO:0000313" key="2">
    <source>
        <dbReference type="EMBL" id="OQR98757.1"/>
    </source>
</evidence>
<proteinExistence type="predicted"/>
<dbReference type="EMBL" id="JNBS01001844">
    <property type="protein sequence ID" value="OQR98757.1"/>
    <property type="molecule type" value="Genomic_DNA"/>
</dbReference>
<feature type="transmembrane region" description="Helical" evidence="1">
    <location>
        <begin position="180"/>
        <end position="203"/>
    </location>
</feature>
<keyword evidence="1" id="KW-0472">Membrane</keyword>
<evidence type="ECO:0008006" key="4">
    <source>
        <dbReference type="Google" id="ProtNLM"/>
    </source>
</evidence>
<organism evidence="2 3">
    <name type="scientific">Thraustotheca clavata</name>
    <dbReference type="NCBI Taxonomy" id="74557"/>
    <lineage>
        <taxon>Eukaryota</taxon>
        <taxon>Sar</taxon>
        <taxon>Stramenopiles</taxon>
        <taxon>Oomycota</taxon>
        <taxon>Saprolegniomycetes</taxon>
        <taxon>Saprolegniales</taxon>
        <taxon>Achlyaceae</taxon>
        <taxon>Thraustotheca</taxon>
    </lineage>
</organism>